<sequence>MIYKFLGILLVLFFSLEINVSAQSISDIKKQKAKTEKEIAYLNSLLKEAEKNKSVSTQKLNILRQKIQQSKKLLSSLNQEVGLIQNNISANEQRIKELEENKKSMLDLYAKLVYGSWKKRNKTDKLMFIFSSADFNQAYNRFKYFQQIQEYSKRQLHMIQAVNDSLDVKNKELKDLFAQKNTALNEIGVQSKELESEQLKENQYIAQIQKKEKDFRKKLQAEMQKRQRLAKQLDKLIANQIKKSGSTTSTYKLTPEEQLVSNDFAKNKGKLPWPVTEGFISEKFGVFNHSIHKLVEVASRGIGITTSKNAEVRSVFQGVVSVAMYMNDIDSYVVIIRHGSYFTVYINLQEVKVNQGDVVKTKQVIGKVAHDEEKGSVLNFEVFKDTEKLNPELWLAK</sequence>
<keyword evidence="2" id="KW-0175">Coiled coil</keyword>
<feature type="domain" description="M23ase beta-sheet core" evidence="3">
    <location>
        <begin position="299"/>
        <end position="391"/>
    </location>
</feature>
<keyword evidence="1" id="KW-0732">Signal</keyword>
<reference evidence="7 8" key="1">
    <citation type="submission" date="2018-08" db="EMBL/GenBank/DDBJ databases">
        <title>A genome reference for cultivated species of the human gut microbiota.</title>
        <authorList>
            <person name="Zou Y."/>
            <person name="Xue W."/>
            <person name="Luo G."/>
        </authorList>
    </citation>
    <scope>NUCLEOTIDE SEQUENCE [LARGE SCALE GENOMIC DNA]</scope>
    <source>
        <strain evidence="5 7">AF16-14</strain>
        <strain evidence="6 8">OF03-11</strain>
    </source>
</reference>
<evidence type="ECO:0000259" key="3">
    <source>
        <dbReference type="Pfam" id="PF01551"/>
    </source>
</evidence>
<dbReference type="PANTHER" id="PTHR21666:SF289">
    <property type="entry name" value="L-ALA--D-GLU ENDOPEPTIDASE"/>
    <property type="match status" value="1"/>
</dbReference>
<evidence type="ECO:0000313" key="5">
    <source>
        <dbReference type="EMBL" id="RGU56278.1"/>
    </source>
</evidence>
<dbReference type="EMBL" id="QSCO01000001">
    <property type="protein sequence ID" value="RGY09856.1"/>
    <property type="molecule type" value="Genomic_DNA"/>
</dbReference>
<dbReference type="Gene3D" id="2.70.70.10">
    <property type="entry name" value="Glucose Permease (Domain IIA)"/>
    <property type="match status" value="1"/>
</dbReference>
<dbReference type="InterPro" id="IPR016047">
    <property type="entry name" value="M23ase_b-sheet_dom"/>
</dbReference>
<dbReference type="SUPFAM" id="SSF51261">
    <property type="entry name" value="Duplicated hybrid motif"/>
    <property type="match status" value="1"/>
</dbReference>
<comment type="caution">
    <text evidence="5">The sequence shown here is derived from an EMBL/GenBank/DDBJ whole genome shotgun (WGS) entry which is preliminary data.</text>
</comment>
<accession>A0A412TR78</accession>
<dbReference type="Proteomes" id="UP000284434">
    <property type="component" value="Unassembled WGS sequence"/>
</dbReference>
<evidence type="ECO:0000313" key="7">
    <source>
        <dbReference type="Proteomes" id="UP000284243"/>
    </source>
</evidence>
<organism evidence="5 7">
    <name type="scientific">Odoribacter splanchnicus</name>
    <dbReference type="NCBI Taxonomy" id="28118"/>
    <lineage>
        <taxon>Bacteria</taxon>
        <taxon>Pseudomonadati</taxon>
        <taxon>Bacteroidota</taxon>
        <taxon>Bacteroidia</taxon>
        <taxon>Bacteroidales</taxon>
        <taxon>Odoribacteraceae</taxon>
        <taxon>Odoribacter</taxon>
    </lineage>
</organism>
<dbReference type="Proteomes" id="UP001199750">
    <property type="component" value="Unassembled WGS sequence"/>
</dbReference>
<dbReference type="RefSeq" id="WP_013612907.1">
    <property type="nucleotide sequence ID" value="NZ_CABJFF010000009.1"/>
</dbReference>
<dbReference type="PANTHER" id="PTHR21666">
    <property type="entry name" value="PEPTIDASE-RELATED"/>
    <property type="match status" value="1"/>
</dbReference>
<dbReference type="GO" id="GO:0004222">
    <property type="term" value="F:metalloendopeptidase activity"/>
    <property type="evidence" value="ECO:0007669"/>
    <property type="project" value="TreeGrafter"/>
</dbReference>
<evidence type="ECO:0000256" key="2">
    <source>
        <dbReference type="SAM" id="Coils"/>
    </source>
</evidence>
<evidence type="ECO:0000313" key="4">
    <source>
        <dbReference type="EMBL" id="MCG4958395.1"/>
    </source>
</evidence>
<dbReference type="Proteomes" id="UP000284243">
    <property type="component" value="Unassembled WGS sequence"/>
</dbReference>
<dbReference type="InterPro" id="IPR011055">
    <property type="entry name" value="Dup_hybrid_motif"/>
</dbReference>
<dbReference type="InterPro" id="IPR050570">
    <property type="entry name" value="Cell_wall_metabolism_enzyme"/>
</dbReference>
<dbReference type="OMA" id="SDPAQWC"/>
<dbReference type="EMBL" id="QRYC01000011">
    <property type="protein sequence ID" value="RGU56278.1"/>
    <property type="molecule type" value="Genomic_DNA"/>
</dbReference>
<evidence type="ECO:0000313" key="6">
    <source>
        <dbReference type="EMBL" id="RGY09856.1"/>
    </source>
</evidence>
<protein>
    <submittedName>
        <fullName evidence="5">Peptidase M23</fullName>
    </submittedName>
    <submittedName>
        <fullName evidence="4">Peptidoglycan DD-metalloendopeptidase family protein</fullName>
    </submittedName>
</protein>
<dbReference type="Gene3D" id="6.10.250.3150">
    <property type="match status" value="1"/>
</dbReference>
<name>A0A412TR78_9BACT</name>
<evidence type="ECO:0000313" key="8">
    <source>
        <dbReference type="Proteomes" id="UP000284434"/>
    </source>
</evidence>
<evidence type="ECO:0000256" key="1">
    <source>
        <dbReference type="ARBA" id="ARBA00022729"/>
    </source>
</evidence>
<proteinExistence type="predicted"/>
<reference evidence="4" key="2">
    <citation type="submission" date="2022-01" db="EMBL/GenBank/DDBJ databases">
        <title>Collection of gut derived symbiotic bacterial strains cultured from healthy donors.</title>
        <authorList>
            <person name="Lin H."/>
            <person name="Kohout C."/>
            <person name="Waligurski E."/>
            <person name="Pamer E.G."/>
        </authorList>
    </citation>
    <scope>NUCLEOTIDE SEQUENCE</scope>
    <source>
        <strain evidence="4">DFI.1.149</strain>
    </source>
</reference>
<dbReference type="AlphaFoldDB" id="A0A412TR78"/>
<feature type="coiled-coil region" evidence="2">
    <location>
        <begin position="166"/>
        <end position="239"/>
    </location>
</feature>
<gene>
    <name evidence="5" type="ORF">DWW57_09690</name>
    <name evidence="6" type="ORF">DXA53_00735</name>
    <name evidence="4" type="ORF">L0P03_00800</name>
</gene>
<dbReference type="CDD" id="cd12797">
    <property type="entry name" value="M23_peptidase"/>
    <property type="match status" value="1"/>
</dbReference>
<dbReference type="GeneID" id="61275959"/>
<dbReference type="EMBL" id="JAKNDN010000001">
    <property type="protein sequence ID" value="MCG4958395.1"/>
    <property type="molecule type" value="Genomic_DNA"/>
</dbReference>
<dbReference type="Pfam" id="PF01551">
    <property type="entry name" value="Peptidase_M23"/>
    <property type="match status" value="1"/>
</dbReference>
<feature type="coiled-coil region" evidence="2">
    <location>
        <begin position="32"/>
        <end position="108"/>
    </location>
</feature>